<organism evidence="2 3">
    <name type="scientific">Nonomuraea cypriaca</name>
    <dbReference type="NCBI Taxonomy" id="1187855"/>
    <lineage>
        <taxon>Bacteria</taxon>
        <taxon>Bacillati</taxon>
        <taxon>Actinomycetota</taxon>
        <taxon>Actinomycetes</taxon>
        <taxon>Streptosporangiales</taxon>
        <taxon>Streptosporangiaceae</taxon>
        <taxon>Nonomuraea</taxon>
    </lineage>
</organism>
<feature type="region of interest" description="Disordered" evidence="1">
    <location>
        <begin position="61"/>
        <end position="96"/>
    </location>
</feature>
<evidence type="ECO:0000256" key="1">
    <source>
        <dbReference type="SAM" id="MobiDB-lite"/>
    </source>
</evidence>
<protein>
    <submittedName>
        <fullName evidence="2">Uncharacterized protein</fullName>
    </submittedName>
</protein>
<evidence type="ECO:0000313" key="2">
    <source>
        <dbReference type="EMBL" id="MBF8191618.1"/>
    </source>
</evidence>
<reference evidence="2" key="1">
    <citation type="submission" date="2020-11" db="EMBL/GenBank/DDBJ databases">
        <title>Whole-genome analyses of Nonomuraea sp. K274.</title>
        <authorList>
            <person name="Veyisoglu A."/>
        </authorList>
    </citation>
    <scope>NUCLEOTIDE SEQUENCE</scope>
    <source>
        <strain evidence="2">K274</strain>
    </source>
</reference>
<dbReference type="RefSeq" id="WP_195900526.1">
    <property type="nucleotide sequence ID" value="NZ_JADOGI010000169.1"/>
</dbReference>
<sequence>MKIRVRNCSTCGTDITIWPTDDPITQVDSDPVYYREPTIVGANRSSPAPDARALQAVAEGAVPGVRPDHASPPPRGDPGRHRLVSRGVPIKVTIEP</sequence>
<keyword evidence="3" id="KW-1185">Reference proteome</keyword>
<comment type="caution">
    <text evidence="2">The sequence shown here is derived from an EMBL/GenBank/DDBJ whole genome shotgun (WGS) entry which is preliminary data.</text>
</comment>
<proteinExistence type="predicted"/>
<gene>
    <name evidence="2" type="ORF">ITP53_39180</name>
</gene>
<dbReference type="EMBL" id="JADOGI010000169">
    <property type="protein sequence ID" value="MBF8191618.1"/>
    <property type="molecule type" value="Genomic_DNA"/>
</dbReference>
<accession>A0A931F525</accession>
<dbReference type="Proteomes" id="UP000605361">
    <property type="component" value="Unassembled WGS sequence"/>
</dbReference>
<evidence type="ECO:0000313" key="3">
    <source>
        <dbReference type="Proteomes" id="UP000605361"/>
    </source>
</evidence>
<dbReference type="AlphaFoldDB" id="A0A931F525"/>
<name>A0A931F525_9ACTN</name>